<evidence type="ECO:0000256" key="4">
    <source>
        <dbReference type="ARBA" id="ARBA00022679"/>
    </source>
</evidence>
<dbReference type="InterPro" id="IPR008166">
    <property type="entry name" value="Glyco_transf_92"/>
</dbReference>
<name>A0AAD9N450_9ANNE</name>
<gene>
    <name evidence="9" type="ORF">LSH36_291g03049</name>
</gene>
<evidence type="ECO:0000313" key="10">
    <source>
        <dbReference type="Proteomes" id="UP001208570"/>
    </source>
</evidence>
<keyword evidence="10" id="KW-1185">Reference proteome</keyword>
<evidence type="ECO:0000256" key="7">
    <source>
        <dbReference type="ARBA" id="ARBA00023136"/>
    </source>
</evidence>
<evidence type="ECO:0000313" key="9">
    <source>
        <dbReference type="EMBL" id="KAK2153609.1"/>
    </source>
</evidence>
<reference evidence="9" key="1">
    <citation type="journal article" date="2023" name="Mol. Biol. Evol.">
        <title>Third-Generation Sequencing Reveals the Adaptive Role of the Epigenome in Three Deep-Sea Polychaetes.</title>
        <authorList>
            <person name="Perez M."/>
            <person name="Aroh O."/>
            <person name="Sun Y."/>
            <person name="Lan Y."/>
            <person name="Juniper S.K."/>
            <person name="Young C.R."/>
            <person name="Angers B."/>
            <person name="Qian P.Y."/>
        </authorList>
    </citation>
    <scope>NUCLEOTIDE SEQUENCE</scope>
    <source>
        <strain evidence="9">P08H-3</strain>
    </source>
</reference>
<dbReference type="AlphaFoldDB" id="A0AAD9N450"/>
<keyword evidence="5" id="KW-0812">Transmembrane</keyword>
<dbReference type="EC" id="2.4.1.-" evidence="8"/>
<dbReference type="EMBL" id="JAODUP010000291">
    <property type="protein sequence ID" value="KAK2153609.1"/>
    <property type="molecule type" value="Genomic_DNA"/>
</dbReference>
<dbReference type="GO" id="GO:0016757">
    <property type="term" value="F:glycosyltransferase activity"/>
    <property type="evidence" value="ECO:0007669"/>
    <property type="project" value="UniProtKB-UniRule"/>
</dbReference>
<dbReference type="GO" id="GO:0016020">
    <property type="term" value="C:membrane"/>
    <property type="evidence" value="ECO:0007669"/>
    <property type="project" value="UniProtKB-SubCell"/>
</dbReference>
<keyword evidence="6" id="KW-1133">Transmembrane helix</keyword>
<sequence>MPRAIVSITTETCTEPNNHLAVRQNYKTGFKTNFTLCLNGVLKHANAKSSTLLEWIELNGLLGADHIFIYNFTGPAALDPYLKYYERKGVLTVLPWDLPIHFREDLDEFSHDFRIVWNYAQTAMLNDCLYRNMFVARYLVYLDLDEFIIPQEADVWTWRRMIKHAGKNCTKDVGSYCARNGFFQMAAVNISNADTYNLTTALHTVMFRKIKDCFGRSKYIIIPERVQLLNIHFVQEYYNGLYKACILSPSVGFLHHYRPLNRHKPTETNLAAWKFKENVIKRMDHVYDEVLK</sequence>
<keyword evidence="3 8" id="KW-0328">Glycosyltransferase</keyword>
<keyword evidence="7" id="KW-0472">Membrane</keyword>
<comment type="similarity">
    <text evidence="2 8">Belongs to the glycosyltransferase 92 family.</text>
</comment>
<dbReference type="PANTHER" id="PTHR21461:SF69">
    <property type="entry name" value="GLYCOSYLTRANSFERASE FAMILY 92 PROTEIN"/>
    <property type="match status" value="1"/>
</dbReference>
<evidence type="ECO:0000256" key="6">
    <source>
        <dbReference type="ARBA" id="ARBA00022989"/>
    </source>
</evidence>
<dbReference type="GO" id="GO:0005737">
    <property type="term" value="C:cytoplasm"/>
    <property type="evidence" value="ECO:0007669"/>
    <property type="project" value="TreeGrafter"/>
</dbReference>
<dbReference type="PANTHER" id="PTHR21461">
    <property type="entry name" value="GLYCOSYLTRANSFERASE FAMILY 92 PROTEIN"/>
    <property type="match status" value="1"/>
</dbReference>
<dbReference type="Proteomes" id="UP001208570">
    <property type="component" value="Unassembled WGS sequence"/>
</dbReference>
<keyword evidence="4 8" id="KW-0808">Transferase</keyword>
<evidence type="ECO:0000256" key="2">
    <source>
        <dbReference type="ARBA" id="ARBA00007647"/>
    </source>
</evidence>
<evidence type="ECO:0000256" key="3">
    <source>
        <dbReference type="ARBA" id="ARBA00022676"/>
    </source>
</evidence>
<proteinExistence type="inferred from homology"/>
<protein>
    <recommendedName>
        <fullName evidence="8">Glycosyltransferase family 92 protein</fullName>
        <ecNumber evidence="8">2.4.1.-</ecNumber>
    </recommendedName>
</protein>
<organism evidence="9 10">
    <name type="scientific">Paralvinella palmiformis</name>
    <dbReference type="NCBI Taxonomy" id="53620"/>
    <lineage>
        <taxon>Eukaryota</taxon>
        <taxon>Metazoa</taxon>
        <taxon>Spiralia</taxon>
        <taxon>Lophotrochozoa</taxon>
        <taxon>Annelida</taxon>
        <taxon>Polychaeta</taxon>
        <taxon>Sedentaria</taxon>
        <taxon>Canalipalpata</taxon>
        <taxon>Terebellida</taxon>
        <taxon>Terebelliformia</taxon>
        <taxon>Alvinellidae</taxon>
        <taxon>Paralvinella</taxon>
    </lineage>
</organism>
<evidence type="ECO:0000256" key="5">
    <source>
        <dbReference type="ARBA" id="ARBA00022692"/>
    </source>
</evidence>
<comment type="subcellular location">
    <subcellularLocation>
        <location evidence="1">Membrane</location>
        <topology evidence="1">Single-pass membrane protein</topology>
    </subcellularLocation>
</comment>
<evidence type="ECO:0000256" key="1">
    <source>
        <dbReference type="ARBA" id="ARBA00004167"/>
    </source>
</evidence>
<accession>A0AAD9N450</accession>
<dbReference type="Pfam" id="PF01697">
    <property type="entry name" value="Glyco_transf_92"/>
    <property type="match status" value="1"/>
</dbReference>
<comment type="caution">
    <text evidence="9">The sequence shown here is derived from an EMBL/GenBank/DDBJ whole genome shotgun (WGS) entry which is preliminary data.</text>
</comment>
<evidence type="ECO:0000256" key="8">
    <source>
        <dbReference type="RuleBase" id="RU366017"/>
    </source>
</evidence>